<feature type="transmembrane region" description="Helical" evidence="5">
    <location>
        <begin position="132"/>
        <end position="151"/>
    </location>
</feature>
<dbReference type="Proteomes" id="UP000316639">
    <property type="component" value="Unassembled WGS sequence"/>
</dbReference>
<dbReference type="InterPro" id="IPR011527">
    <property type="entry name" value="ABC1_TM_dom"/>
</dbReference>
<keyword evidence="8" id="KW-0067">ATP-binding</keyword>
<sequence>MRPENALLADVLRRRARPAVAGSAASVVHQACEALVPLAIGLAVDHAVDGAPPVAILIAVAAVLLLFTVLGAGGGLASWVLSSTALREAHELRVRAVGHVLVDPLAGRERRPGELMSILTSDTRATAEIVRVLAYLASGCAGLAVAVVVLLRVDVWLGLGVVLVLPLLVLGIDRLGPWVERKVRDSRQAGGLAAALAAELVHALRPLRGFGGVPEAVQRYRRASRQSLDTMLDTASASALVTVVGQLATGVLLVGTAAAAGTMALSGRITAGEFVTVVVMASFVAEPVRRIASSVEQIAGSRAGAARVAALLTTRIRRSSGATGLGPLTVRDVAIGPVVGLEFTLAPGEVLGVATTDPAAADAIVALLAGRAAPSSGSVGFGDIAVDDVDVRRHVLVEPHAAYLLGGTLDAAIDTGRGADRGAVDRAVAAAGVVDVLESLARQGEALLEGGANLSGGQRQRVALARALAAEPPVLVLRDPLTAVDAVTEDAVARGLRSLRRKDALGTVVVTTSPPLLSRCDRVVFLDGDGPPVVATHARLAEIPAYAEAVLR</sequence>
<reference evidence="8 9" key="1">
    <citation type="submission" date="2019-07" db="EMBL/GenBank/DDBJ databases">
        <title>Lentzea xizangensis sp. nov., isolated from Qinghai-Tibetan Plateau Soils.</title>
        <authorList>
            <person name="Huang J."/>
        </authorList>
    </citation>
    <scope>NUCLEOTIDE SEQUENCE [LARGE SCALE GENOMIC DNA]</scope>
    <source>
        <strain evidence="8 9">FXJ1.1311</strain>
    </source>
</reference>
<comment type="caution">
    <text evidence="8">The sequence shown here is derived from an EMBL/GenBank/DDBJ whole genome shotgun (WGS) entry which is preliminary data.</text>
</comment>
<dbReference type="InterPro" id="IPR003439">
    <property type="entry name" value="ABC_transporter-like_ATP-bd"/>
</dbReference>
<gene>
    <name evidence="8" type="ORF">FKR81_02065</name>
</gene>
<protein>
    <submittedName>
        <fullName evidence="8">ABC transporter ATP-binding protein</fullName>
    </submittedName>
</protein>
<accession>A0A563F326</accession>
<evidence type="ECO:0000259" key="7">
    <source>
        <dbReference type="PROSITE" id="PS50929"/>
    </source>
</evidence>
<keyword evidence="9" id="KW-1185">Reference proteome</keyword>
<keyword evidence="2 5" id="KW-0812">Transmembrane</keyword>
<feature type="transmembrane region" description="Helical" evidence="5">
    <location>
        <begin position="20"/>
        <end position="44"/>
    </location>
</feature>
<dbReference type="Pfam" id="PF00005">
    <property type="entry name" value="ABC_tran"/>
    <property type="match status" value="1"/>
</dbReference>
<dbReference type="PROSITE" id="PS50929">
    <property type="entry name" value="ABC_TM1F"/>
    <property type="match status" value="1"/>
</dbReference>
<dbReference type="InterPro" id="IPR027417">
    <property type="entry name" value="P-loop_NTPase"/>
</dbReference>
<dbReference type="AlphaFoldDB" id="A0A563F326"/>
<evidence type="ECO:0000256" key="3">
    <source>
        <dbReference type="ARBA" id="ARBA00022989"/>
    </source>
</evidence>
<comment type="subcellular location">
    <subcellularLocation>
        <location evidence="1">Cell membrane</location>
        <topology evidence="1">Multi-pass membrane protein</topology>
    </subcellularLocation>
</comment>
<name>A0A563F326_9PSEU</name>
<evidence type="ECO:0000256" key="2">
    <source>
        <dbReference type="ARBA" id="ARBA00022692"/>
    </source>
</evidence>
<dbReference type="InterPro" id="IPR039421">
    <property type="entry name" value="Type_1_exporter"/>
</dbReference>
<dbReference type="SUPFAM" id="SSF52540">
    <property type="entry name" value="P-loop containing nucleoside triphosphate hydrolases"/>
    <property type="match status" value="1"/>
</dbReference>
<keyword evidence="3 5" id="KW-1133">Transmembrane helix</keyword>
<dbReference type="Gene3D" id="1.20.1560.10">
    <property type="entry name" value="ABC transporter type 1, transmembrane domain"/>
    <property type="match status" value="1"/>
</dbReference>
<dbReference type="InterPro" id="IPR036640">
    <property type="entry name" value="ABC1_TM_sf"/>
</dbReference>
<evidence type="ECO:0000259" key="6">
    <source>
        <dbReference type="PROSITE" id="PS50893"/>
    </source>
</evidence>
<dbReference type="Pfam" id="PF00664">
    <property type="entry name" value="ABC_membrane"/>
    <property type="match status" value="1"/>
</dbReference>
<dbReference type="RefSeq" id="WP_146349137.1">
    <property type="nucleotide sequence ID" value="NZ_VOBR01000001.1"/>
</dbReference>
<feature type="domain" description="ABC transmembrane type-1" evidence="7">
    <location>
        <begin position="20"/>
        <end position="300"/>
    </location>
</feature>
<organism evidence="8 9">
    <name type="scientific">Lentzea tibetensis</name>
    <dbReference type="NCBI Taxonomy" id="2591470"/>
    <lineage>
        <taxon>Bacteria</taxon>
        <taxon>Bacillati</taxon>
        <taxon>Actinomycetota</taxon>
        <taxon>Actinomycetes</taxon>
        <taxon>Pseudonocardiales</taxon>
        <taxon>Pseudonocardiaceae</taxon>
        <taxon>Lentzea</taxon>
    </lineage>
</organism>
<dbReference type="GO" id="GO:0005886">
    <property type="term" value="C:plasma membrane"/>
    <property type="evidence" value="ECO:0007669"/>
    <property type="project" value="UniProtKB-SubCell"/>
</dbReference>
<dbReference type="PROSITE" id="PS00211">
    <property type="entry name" value="ABC_TRANSPORTER_1"/>
    <property type="match status" value="1"/>
</dbReference>
<dbReference type="SUPFAM" id="SSF90123">
    <property type="entry name" value="ABC transporter transmembrane region"/>
    <property type="match status" value="1"/>
</dbReference>
<proteinExistence type="predicted"/>
<feature type="transmembrane region" description="Helical" evidence="5">
    <location>
        <begin position="157"/>
        <end position="176"/>
    </location>
</feature>
<dbReference type="PANTHER" id="PTHR43394">
    <property type="entry name" value="ATP-DEPENDENT PERMEASE MDL1, MITOCHONDRIAL"/>
    <property type="match status" value="1"/>
</dbReference>
<evidence type="ECO:0000313" key="9">
    <source>
        <dbReference type="Proteomes" id="UP000316639"/>
    </source>
</evidence>
<evidence type="ECO:0000256" key="4">
    <source>
        <dbReference type="ARBA" id="ARBA00023136"/>
    </source>
</evidence>
<dbReference type="PROSITE" id="PS50893">
    <property type="entry name" value="ABC_TRANSPORTER_2"/>
    <property type="match status" value="1"/>
</dbReference>
<keyword evidence="4 5" id="KW-0472">Membrane</keyword>
<evidence type="ECO:0000313" key="8">
    <source>
        <dbReference type="EMBL" id="TWP54355.1"/>
    </source>
</evidence>
<dbReference type="GO" id="GO:0015421">
    <property type="term" value="F:ABC-type oligopeptide transporter activity"/>
    <property type="evidence" value="ECO:0007669"/>
    <property type="project" value="TreeGrafter"/>
</dbReference>
<dbReference type="Gene3D" id="3.40.50.300">
    <property type="entry name" value="P-loop containing nucleotide triphosphate hydrolases"/>
    <property type="match status" value="1"/>
</dbReference>
<dbReference type="PANTHER" id="PTHR43394:SF1">
    <property type="entry name" value="ATP-BINDING CASSETTE SUB-FAMILY B MEMBER 10, MITOCHONDRIAL"/>
    <property type="match status" value="1"/>
</dbReference>
<evidence type="ECO:0000256" key="1">
    <source>
        <dbReference type="ARBA" id="ARBA00004651"/>
    </source>
</evidence>
<feature type="transmembrane region" description="Helical" evidence="5">
    <location>
        <begin position="56"/>
        <end position="81"/>
    </location>
</feature>
<evidence type="ECO:0000256" key="5">
    <source>
        <dbReference type="SAM" id="Phobius"/>
    </source>
</evidence>
<dbReference type="InterPro" id="IPR017871">
    <property type="entry name" value="ABC_transporter-like_CS"/>
</dbReference>
<feature type="domain" description="ABC transporter" evidence="6">
    <location>
        <begin position="311"/>
        <end position="551"/>
    </location>
</feature>
<dbReference type="EMBL" id="VOBR01000001">
    <property type="protein sequence ID" value="TWP54355.1"/>
    <property type="molecule type" value="Genomic_DNA"/>
</dbReference>
<dbReference type="OrthoDB" id="4966664at2"/>
<keyword evidence="8" id="KW-0547">Nucleotide-binding</keyword>
<dbReference type="GO" id="GO:0005524">
    <property type="term" value="F:ATP binding"/>
    <property type="evidence" value="ECO:0007669"/>
    <property type="project" value="UniProtKB-KW"/>
</dbReference>
<dbReference type="GO" id="GO:0016887">
    <property type="term" value="F:ATP hydrolysis activity"/>
    <property type="evidence" value="ECO:0007669"/>
    <property type="project" value="InterPro"/>
</dbReference>